<keyword evidence="1" id="KW-1133">Transmembrane helix</keyword>
<feature type="transmembrane region" description="Helical" evidence="1">
    <location>
        <begin position="85"/>
        <end position="106"/>
    </location>
</feature>
<proteinExistence type="predicted"/>
<feature type="transmembrane region" description="Helical" evidence="1">
    <location>
        <begin position="293"/>
        <end position="312"/>
    </location>
</feature>
<evidence type="ECO:0000313" key="2">
    <source>
        <dbReference type="EMBL" id="QDE36559.1"/>
    </source>
</evidence>
<feature type="transmembrane region" description="Helical" evidence="1">
    <location>
        <begin position="318"/>
        <end position="334"/>
    </location>
</feature>
<reference evidence="2 3" key="1">
    <citation type="submission" date="2019-06" db="EMBL/GenBank/DDBJ databases">
        <title>Complete genome of Microbacterium foliorum M2.</title>
        <authorList>
            <person name="Cao G."/>
        </authorList>
    </citation>
    <scope>NUCLEOTIDE SEQUENCE [LARGE SCALE GENOMIC DNA]</scope>
    <source>
        <strain evidence="2 3">M2</strain>
    </source>
</reference>
<accession>A0A4Y5YW66</accession>
<feature type="transmembrane region" description="Helical" evidence="1">
    <location>
        <begin position="264"/>
        <end position="286"/>
    </location>
</feature>
<feature type="transmembrane region" description="Helical" evidence="1">
    <location>
        <begin position="189"/>
        <end position="209"/>
    </location>
</feature>
<dbReference type="AlphaFoldDB" id="A0A4Y5YW66"/>
<evidence type="ECO:0000313" key="3">
    <source>
        <dbReference type="Proteomes" id="UP000316125"/>
    </source>
</evidence>
<sequence length="406" mass="42849">MRLVALWGAFGLVHLVTAVAGWLYPSQPMGDVVLVYEPWSSAALSGGPIVGVTETWVYPQLALVPMLFAKILSTPLIAAMGASGAYLIAWAVLVTVLDAIAFAVLVGRSPSQPRRMAAWFWITALLLLGPIAMYRIDAITVPLAVVGGLWLMRRPAAAAALLAVGAWIKIWPGALLLAAVVAARSRMRVLLSAAAVSAAVLIVLVAVGADTEIFGFLTEQTGRGLQIEAVAATPFLWLTIAGAARIEYSFDILTFQISAQGADAVSALLTPLMAVVVVVITVIGGFKASRGASFARLFPPLALSLVATLIVLNKVGSPQFQTWLVAPAILWFVLDRTRAAAPAVLVLALCALTCLIYPLSYDALLRAETLPITVLTLRNIGLVVLLAAGIRALVRVPAHRPSTTRE</sequence>
<keyword evidence="1" id="KW-0472">Membrane</keyword>
<feature type="transmembrane region" description="Helical" evidence="1">
    <location>
        <begin position="372"/>
        <end position="394"/>
    </location>
</feature>
<feature type="transmembrane region" description="Helical" evidence="1">
    <location>
        <begin position="341"/>
        <end position="360"/>
    </location>
</feature>
<name>A0A4Y5YW66_9MICO</name>
<evidence type="ECO:0000256" key="1">
    <source>
        <dbReference type="SAM" id="Phobius"/>
    </source>
</evidence>
<protein>
    <submittedName>
        <fullName evidence="2">DUF2029 domain-containing protein</fullName>
    </submittedName>
</protein>
<dbReference type="OrthoDB" id="581198at2"/>
<feature type="transmembrane region" description="Helical" evidence="1">
    <location>
        <begin position="118"/>
        <end position="136"/>
    </location>
</feature>
<dbReference type="EMBL" id="CP041040">
    <property type="protein sequence ID" value="QDE36559.1"/>
    <property type="molecule type" value="Genomic_DNA"/>
</dbReference>
<gene>
    <name evidence="2" type="ORF">FIV50_06590</name>
</gene>
<keyword evidence="1" id="KW-0812">Transmembrane</keyword>
<organism evidence="2 3">
    <name type="scientific">Microbacterium foliorum</name>
    <dbReference type="NCBI Taxonomy" id="104336"/>
    <lineage>
        <taxon>Bacteria</taxon>
        <taxon>Bacillati</taxon>
        <taxon>Actinomycetota</taxon>
        <taxon>Actinomycetes</taxon>
        <taxon>Micrococcales</taxon>
        <taxon>Microbacteriaceae</taxon>
        <taxon>Microbacterium</taxon>
    </lineage>
</organism>
<feature type="transmembrane region" description="Helical" evidence="1">
    <location>
        <begin position="156"/>
        <end position="182"/>
    </location>
</feature>
<dbReference type="Proteomes" id="UP000316125">
    <property type="component" value="Chromosome"/>
</dbReference>